<feature type="transmembrane region" description="Helical" evidence="5">
    <location>
        <begin position="20"/>
        <end position="44"/>
    </location>
</feature>
<name>A0A0H3ZKN4_VIBSP</name>
<reference evidence="7" key="1">
    <citation type="journal article" date="2015" name="MBio">
        <title>Eco-Evolutionary Dynamics of Episomes among Ecologically Cohesive Bacterial Populations.</title>
        <authorList>
            <person name="Xue H."/>
            <person name="Cordero O.X."/>
            <person name="Camas F.M."/>
            <person name="Trimble W."/>
            <person name="Meyer F."/>
            <person name="Guglielmini J."/>
            <person name="Rocha E.P."/>
            <person name="Polz M.F."/>
        </authorList>
    </citation>
    <scope>NUCLEOTIDE SEQUENCE</scope>
    <source>
        <strain evidence="7">1F_145</strain>
    </source>
</reference>
<sequence>MSKDNNDNDLPFDVWQTSRTAIIALSVGLVVSTVGFLGMSAVAAKLYVQKNKEIPVFLQVIDGDRQVVRIERSDGLMTIKQSTIIKSSAFRNYVLDREIVNHSDERDRFERVKMMSSNEVFELFSRNISPTTNPSSCFGDKRCKREVELKNDYQVKSAKNVWRVEFIVKDTFKGKPLKPQLVSATIQYTVNDSRIEYKDRYLNLSGIEIVSYQINPM</sequence>
<keyword evidence="2 5" id="KW-0812">Transmembrane</keyword>
<comment type="subcellular location">
    <subcellularLocation>
        <location evidence="1">Membrane</location>
        <topology evidence="1">Single-pass membrane protein</topology>
    </subcellularLocation>
</comment>
<keyword evidence="3 5" id="KW-1133">Transmembrane helix</keyword>
<organism evidence="7">
    <name type="scientific">Vibrio splendidus</name>
    <dbReference type="NCBI Taxonomy" id="29497"/>
    <lineage>
        <taxon>Bacteria</taxon>
        <taxon>Pseudomonadati</taxon>
        <taxon>Pseudomonadota</taxon>
        <taxon>Gammaproteobacteria</taxon>
        <taxon>Vibrionales</taxon>
        <taxon>Vibrionaceae</taxon>
        <taxon>Vibrio</taxon>
    </lineage>
</organism>
<dbReference type="Pfam" id="PF04335">
    <property type="entry name" value="VirB8"/>
    <property type="match status" value="1"/>
</dbReference>
<evidence type="ECO:0000256" key="5">
    <source>
        <dbReference type="SAM" id="Phobius"/>
    </source>
</evidence>
<evidence type="ECO:0000256" key="3">
    <source>
        <dbReference type="ARBA" id="ARBA00022989"/>
    </source>
</evidence>
<dbReference type="SUPFAM" id="SSF54427">
    <property type="entry name" value="NTF2-like"/>
    <property type="match status" value="1"/>
</dbReference>
<dbReference type="InterPro" id="IPR007430">
    <property type="entry name" value="VirB8"/>
</dbReference>
<dbReference type="InterPro" id="IPR032710">
    <property type="entry name" value="NTF2-like_dom_sf"/>
</dbReference>
<dbReference type="AlphaFoldDB" id="A0A0H3ZKN4"/>
<proteinExistence type="predicted"/>
<evidence type="ECO:0000256" key="4">
    <source>
        <dbReference type="ARBA" id="ARBA00023136"/>
    </source>
</evidence>
<keyword evidence="4 5" id="KW-0472">Membrane</keyword>
<feature type="domain" description="Bacterial virulence protein VirB8" evidence="6">
    <location>
        <begin position="35"/>
        <end position="215"/>
    </location>
</feature>
<evidence type="ECO:0000259" key="6">
    <source>
        <dbReference type="Pfam" id="PF04335"/>
    </source>
</evidence>
<dbReference type="Gene3D" id="3.10.450.230">
    <property type="entry name" value="VirB8 protein"/>
    <property type="match status" value="1"/>
</dbReference>
<evidence type="ECO:0000256" key="2">
    <source>
        <dbReference type="ARBA" id="ARBA00022692"/>
    </source>
</evidence>
<dbReference type="CDD" id="cd16424">
    <property type="entry name" value="VirB8"/>
    <property type="match status" value="1"/>
</dbReference>
<protein>
    <recommendedName>
        <fullName evidence="6">Bacterial virulence protein VirB8 domain-containing protein</fullName>
    </recommendedName>
</protein>
<dbReference type="EMBL" id="KP795502">
    <property type="protein sequence ID" value="AKN36613.1"/>
    <property type="molecule type" value="Genomic_DNA"/>
</dbReference>
<dbReference type="GO" id="GO:0016020">
    <property type="term" value="C:membrane"/>
    <property type="evidence" value="ECO:0007669"/>
    <property type="project" value="UniProtKB-SubCell"/>
</dbReference>
<accession>A0A0H3ZKN4</accession>
<evidence type="ECO:0000313" key="7">
    <source>
        <dbReference type="EMBL" id="AKN36613.1"/>
    </source>
</evidence>
<evidence type="ECO:0000256" key="1">
    <source>
        <dbReference type="ARBA" id="ARBA00004167"/>
    </source>
</evidence>